<organism evidence="1 2">
    <name type="scientific">Spiromyces aspiralis</name>
    <dbReference type="NCBI Taxonomy" id="68401"/>
    <lineage>
        <taxon>Eukaryota</taxon>
        <taxon>Fungi</taxon>
        <taxon>Fungi incertae sedis</taxon>
        <taxon>Zoopagomycota</taxon>
        <taxon>Kickxellomycotina</taxon>
        <taxon>Kickxellomycetes</taxon>
        <taxon>Kickxellales</taxon>
        <taxon>Kickxellaceae</taxon>
        <taxon>Spiromyces</taxon>
    </lineage>
</organism>
<keyword evidence="2" id="KW-1185">Reference proteome</keyword>
<dbReference type="Proteomes" id="UP001145114">
    <property type="component" value="Unassembled WGS sequence"/>
</dbReference>
<dbReference type="EMBL" id="JAMZIH010006442">
    <property type="protein sequence ID" value="KAJ1673916.1"/>
    <property type="molecule type" value="Genomic_DNA"/>
</dbReference>
<name>A0ACC1HF01_9FUNG</name>
<evidence type="ECO:0000313" key="1">
    <source>
        <dbReference type="EMBL" id="KAJ1673916.1"/>
    </source>
</evidence>
<proteinExistence type="predicted"/>
<accession>A0ACC1HF01</accession>
<feature type="non-terminal residue" evidence="1">
    <location>
        <position position="274"/>
    </location>
</feature>
<gene>
    <name evidence="1" type="ORF">EV182_004317</name>
</gene>
<comment type="caution">
    <text evidence="1">The sequence shown here is derived from an EMBL/GenBank/DDBJ whole genome shotgun (WGS) entry which is preliminary data.</text>
</comment>
<sequence length="274" mass="29242">MSANSSLLSCLAECLGIASTSAAGGRTAPPLDPEYVSKLPLDQFIYQTLNSAPSVIADQHLYEQMFTQLLAHSSSDGGGDSGQQVAGMVHGNLTEGGLLASNVDKATAAWATWAAVAALNGSGGKANSTQATVMQSPSSQAGRPDIYVRSFFFPSEESFNPADTDTVNCIMYTGAMQQLVRALESARESIDLAIYSFTDNDLSKVIKNAFCSGVRVRIMSEDDQLGKPGNDIAHLRDDVGIPVKLDNSPSLMHNKFCIVDRRFVITGSYNWSKS</sequence>
<evidence type="ECO:0000313" key="2">
    <source>
        <dbReference type="Proteomes" id="UP001145114"/>
    </source>
</evidence>
<protein>
    <submittedName>
        <fullName evidence="1">Uncharacterized protein</fullName>
    </submittedName>
</protein>
<reference evidence="1" key="1">
    <citation type="submission" date="2022-06" db="EMBL/GenBank/DDBJ databases">
        <title>Phylogenomic reconstructions and comparative analyses of Kickxellomycotina fungi.</title>
        <authorList>
            <person name="Reynolds N.K."/>
            <person name="Stajich J.E."/>
            <person name="Barry K."/>
            <person name="Grigoriev I.V."/>
            <person name="Crous P."/>
            <person name="Smith M.E."/>
        </authorList>
    </citation>
    <scope>NUCLEOTIDE SEQUENCE</scope>
    <source>
        <strain evidence="1">RSA 2271</strain>
    </source>
</reference>